<dbReference type="Pfam" id="PF07833">
    <property type="entry name" value="Cu_amine_oxidN1"/>
    <property type="match status" value="1"/>
</dbReference>
<name>A0A9W5YA72_9FIRM</name>
<keyword evidence="3" id="KW-1185">Reference proteome</keyword>
<accession>A0A9W5YA72</accession>
<proteinExistence type="predicted"/>
<protein>
    <recommendedName>
        <fullName evidence="1">Mannosyl-glycoprotein endo-beta-N-acetylglucosamidase-like domain-containing protein</fullName>
    </recommendedName>
</protein>
<feature type="domain" description="Mannosyl-glycoprotein endo-beta-N-acetylglucosamidase-like" evidence="1">
    <location>
        <begin position="414"/>
        <end position="551"/>
    </location>
</feature>
<gene>
    <name evidence="2" type="ORF">SH1V18_26700</name>
</gene>
<dbReference type="AlphaFoldDB" id="A0A9W5YA72"/>
<comment type="caution">
    <text evidence="2">The sequence shown here is derived from an EMBL/GenBank/DDBJ whole genome shotgun (WGS) entry which is preliminary data.</text>
</comment>
<evidence type="ECO:0000313" key="2">
    <source>
        <dbReference type="EMBL" id="GKX30190.1"/>
    </source>
</evidence>
<evidence type="ECO:0000313" key="3">
    <source>
        <dbReference type="Proteomes" id="UP001144256"/>
    </source>
</evidence>
<dbReference type="EMBL" id="BRLB01000008">
    <property type="protein sequence ID" value="GKX30190.1"/>
    <property type="molecule type" value="Genomic_DNA"/>
</dbReference>
<dbReference type="InterPro" id="IPR012854">
    <property type="entry name" value="Cu_amine_oxidase-like_N"/>
</dbReference>
<organism evidence="2 3">
    <name type="scientific">Vallitalea longa</name>
    <dbReference type="NCBI Taxonomy" id="2936439"/>
    <lineage>
        <taxon>Bacteria</taxon>
        <taxon>Bacillati</taxon>
        <taxon>Bacillota</taxon>
        <taxon>Clostridia</taxon>
        <taxon>Lachnospirales</taxon>
        <taxon>Vallitaleaceae</taxon>
        <taxon>Vallitalea</taxon>
    </lineage>
</organism>
<dbReference type="InterPro" id="IPR002901">
    <property type="entry name" value="MGlyc_endo_b_GlcNAc-like_dom"/>
</dbReference>
<evidence type="ECO:0000259" key="1">
    <source>
        <dbReference type="SMART" id="SM00047"/>
    </source>
</evidence>
<dbReference type="RefSeq" id="WP_281816159.1">
    <property type="nucleotide sequence ID" value="NZ_BRLB01000008.1"/>
</dbReference>
<dbReference type="SMART" id="SM00047">
    <property type="entry name" value="LYZ2"/>
    <property type="match status" value="1"/>
</dbReference>
<sequence>MGSLTVDLNALEDVTEKFKSLIDNSNTILNDFNSQKNCIDFDIAERDNIRYDLNEVSKELKLISKNIVTYDMKIDDAINTYSEIEIQLKSIMSNLDITKKSDENNTYAKPAEVTVGKVRVRNTTVADGITTGYLIDIIDGLGGTVSWDGETRTTTVTLNGKTTTYNLNNMKDGVGHASDGTTFTVIDGHIQVGVREVSEKAGANVKWAPNSTGGVTVNIDYTHARVSRTTEVIKDNGKHGQLWKTDDILILEQQGNRSHIRYPVGDDYATAWVDTDKLKIIDNIIDDDNIKNVEGYDFEVELKKFPKSYQDQIIALNEIHPQWRFYADNIDVDFNGFIDSEIKHGLVCTPESKYGYDNKWRDPKLKYDKGYFAASRKATAYFIDPRNFINERQVFQFLSSKYDPNTQNIESVNKVLGGNLSTKGDAFVKAGGKDASAVFLAAKCMVESGGGKSTLACGKVKGYEGWYNMYGIGANDGNALIGGAKKAKSYGWNSQDKAIIGGGQWIFNKYVAKGQDTLYKMKWNVENYESEGEISHQYATHIKDAYNKAYNFSKGLIDVDAPFVFRIPVYNNMQDAISSEPTRATHR</sequence>
<dbReference type="Proteomes" id="UP001144256">
    <property type="component" value="Unassembled WGS sequence"/>
</dbReference>
<dbReference type="GO" id="GO:0004040">
    <property type="term" value="F:amidase activity"/>
    <property type="evidence" value="ECO:0007669"/>
    <property type="project" value="InterPro"/>
</dbReference>
<reference evidence="2" key="1">
    <citation type="submission" date="2022-06" db="EMBL/GenBank/DDBJ databases">
        <title>Vallitalea longa sp. nov., an anaerobic bacterium isolated from marine sediment.</title>
        <authorList>
            <person name="Hirano S."/>
            <person name="Terahara T."/>
            <person name="Mori K."/>
            <person name="Hamada M."/>
            <person name="Matsumoto R."/>
            <person name="Kobayashi T."/>
        </authorList>
    </citation>
    <scope>NUCLEOTIDE SEQUENCE</scope>
    <source>
        <strain evidence="2">SH18-1</strain>
    </source>
</reference>